<dbReference type="EMBL" id="BDQK01000017">
    <property type="protein sequence ID" value="GBF82903.1"/>
    <property type="molecule type" value="Genomic_DNA"/>
</dbReference>
<proteinExistence type="predicted"/>
<evidence type="ECO:0000256" key="2">
    <source>
        <dbReference type="PROSITE-ProRule" id="PRU00335"/>
    </source>
</evidence>
<dbReference type="SUPFAM" id="SSF46689">
    <property type="entry name" value="Homeodomain-like"/>
    <property type="match status" value="1"/>
</dbReference>
<dbReference type="OrthoDB" id="9780824at2"/>
<dbReference type="PANTHER" id="PTHR30055">
    <property type="entry name" value="HTH-TYPE TRANSCRIPTIONAL REGULATOR RUTR"/>
    <property type="match status" value="1"/>
</dbReference>
<dbReference type="RefSeq" id="WP_124976220.1">
    <property type="nucleotide sequence ID" value="NZ_BDQK01000017.1"/>
</dbReference>
<dbReference type="Gene3D" id="1.10.357.10">
    <property type="entry name" value="Tetracycline Repressor, domain 2"/>
    <property type="match status" value="1"/>
</dbReference>
<dbReference type="Pfam" id="PF14246">
    <property type="entry name" value="TetR_C_7"/>
    <property type="match status" value="1"/>
</dbReference>
<dbReference type="PRINTS" id="PR00455">
    <property type="entry name" value="HTHTETR"/>
</dbReference>
<dbReference type="InterPro" id="IPR036271">
    <property type="entry name" value="Tet_transcr_reg_TetR-rel_C_sf"/>
</dbReference>
<dbReference type="AlphaFoldDB" id="A0A401INT3"/>
<dbReference type="Pfam" id="PF00440">
    <property type="entry name" value="TetR_N"/>
    <property type="match status" value="1"/>
</dbReference>
<evidence type="ECO:0000259" key="3">
    <source>
        <dbReference type="PROSITE" id="PS50977"/>
    </source>
</evidence>
<dbReference type="GO" id="GO:0000976">
    <property type="term" value="F:transcription cis-regulatory region binding"/>
    <property type="evidence" value="ECO:0007669"/>
    <property type="project" value="TreeGrafter"/>
</dbReference>
<sequence length="214" mass="23948">MQSFRERFSPETSSCSVTEEDTRSRILQAALRLFAAKGYDGTTTKDLATAAKVAEGTLFCYFPNKKAILVEVATTGWVDILTDLLTELSEMGSYKAIAQVMRRRMLRMRENSDLLRVCFIETQFHLDLKERIQSEVIAKMTDVAEAFFETAMERGIYRPMNPKIVAQVFLGMFAIAGFSSETVIDPHASPQALQEMAEGIADIFLYGVLSGESK</sequence>
<keyword evidence="5" id="KW-1185">Reference proteome</keyword>
<feature type="domain" description="HTH tetR-type" evidence="3">
    <location>
        <begin position="20"/>
        <end position="80"/>
    </location>
</feature>
<reference evidence="5" key="1">
    <citation type="submission" date="2017-05" db="EMBL/GenBank/DDBJ databases">
        <title>Physiological properties and genetic analysis related to exopolysaccharide production of fresh-water unicellular cyanobacterium Aphanothece sacrum, Suizenji Nori, that has been cultured as a food source in Japan.</title>
        <authorList>
            <person name="Kanesaki Y."/>
            <person name="Yoshikawa S."/>
            <person name="Ohki K."/>
        </authorList>
    </citation>
    <scope>NUCLEOTIDE SEQUENCE [LARGE SCALE GENOMIC DNA]</scope>
    <source>
        <strain evidence="5">FPU1</strain>
    </source>
</reference>
<dbReference type="PROSITE" id="PS01081">
    <property type="entry name" value="HTH_TETR_1"/>
    <property type="match status" value="1"/>
</dbReference>
<gene>
    <name evidence="4" type="ORF">AsFPU1_4337</name>
</gene>
<feature type="DNA-binding region" description="H-T-H motif" evidence="2">
    <location>
        <begin position="43"/>
        <end position="62"/>
    </location>
</feature>
<dbReference type="InterPro" id="IPR009057">
    <property type="entry name" value="Homeodomain-like_sf"/>
</dbReference>
<evidence type="ECO:0000256" key="1">
    <source>
        <dbReference type="ARBA" id="ARBA00023125"/>
    </source>
</evidence>
<dbReference type="Proteomes" id="UP000287247">
    <property type="component" value="Unassembled WGS sequence"/>
</dbReference>
<comment type="caution">
    <text evidence="4">The sequence shown here is derived from an EMBL/GenBank/DDBJ whole genome shotgun (WGS) entry which is preliminary data.</text>
</comment>
<dbReference type="PROSITE" id="PS50977">
    <property type="entry name" value="HTH_TETR_2"/>
    <property type="match status" value="1"/>
</dbReference>
<dbReference type="InterPro" id="IPR039536">
    <property type="entry name" value="TetR_C_Proteobacteria"/>
</dbReference>
<name>A0A401INT3_APHSA</name>
<dbReference type="InterPro" id="IPR001647">
    <property type="entry name" value="HTH_TetR"/>
</dbReference>
<evidence type="ECO:0000313" key="5">
    <source>
        <dbReference type="Proteomes" id="UP000287247"/>
    </source>
</evidence>
<protein>
    <submittedName>
        <fullName evidence="4">Transcriptional regulator</fullName>
    </submittedName>
</protein>
<keyword evidence="1 2" id="KW-0238">DNA-binding</keyword>
<organism evidence="4 5">
    <name type="scientific">Aphanothece sacrum FPU1</name>
    <dbReference type="NCBI Taxonomy" id="1920663"/>
    <lineage>
        <taxon>Bacteria</taxon>
        <taxon>Bacillati</taxon>
        <taxon>Cyanobacteriota</taxon>
        <taxon>Cyanophyceae</taxon>
        <taxon>Oscillatoriophycideae</taxon>
        <taxon>Chroococcales</taxon>
        <taxon>Aphanothecaceae</taxon>
        <taxon>Aphanothece</taxon>
    </lineage>
</organism>
<evidence type="ECO:0000313" key="4">
    <source>
        <dbReference type="EMBL" id="GBF82903.1"/>
    </source>
</evidence>
<accession>A0A401INT3</accession>
<dbReference type="SUPFAM" id="SSF48498">
    <property type="entry name" value="Tetracyclin repressor-like, C-terminal domain"/>
    <property type="match status" value="1"/>
</dbReference>
<dbReference type="GO" id="GO:0003700">
    <property type="term" value="F:DNA-binding transcription factor activity"/>
    <property type="evidence" value="ECO:0007669"/>
    <property type="project" value="TreeGrafter"/>
</dbReference>
<dbReference type="InterPro" id="IPR050109">
    <property type="entry name" value="HTH-type_TetR-like_transc_reg"/>
</dbReference>
<dbReference type="InterPro" id="IPR023772">
    <property type="entry name" value="DNA-bd_HTH_TetR-type_CS"/>
</dbReference>
<dbReference type="PANTHER" id="PTHR30055:SF236">
    <property type="entry name" value="SLL1286 PROTEIN"/>
    <property type="match status" value="1"/>
</dbReference>